<reference evidence="1" key="1">
    <citation type="submission" date="2021-01" db="EMBL/GenBank/DDBJ databases">
        <authorList>
            <consortium name="Genoscope - CEA"/>
            <person name="William W."/>
        </authorList>
    </citation>
    <scope>NUCLEOTIDE SEQUENCE</scope>
</reference>
<protein>
    <submittedName>
        <fullName evidence="1">Uncharacterized protein</fullName>
    </submittedName>
</protein>
<dbReference type="Proteomes" id="UP000688137">
    <property type="component" value="Unassembled WGS sequence"/>
</dbReference>
<evidence type="ECO:0000313" key="2">
    <source>
        <dbReference type="Proteomes" id="UP000688137"/>
    </source>
</evidence>
<comment type="caution">
    <text evidence="1">The sequence shown here is derived from an EMBL/GenBank/DDBJ whole genome shotgun (WGS) entry which is preliminary data.</text>
</comment>
<keyword evidence="2" id="KW-1185">Reference proteome</keyword>
<sequence length="39" mass="4409">MTNDNCLGVQKKAQVLEGLILVKINKIFFCGDSLQYSYN</sequence>
<dbReference type="EMBL" id="CAJJDM010000160">
    <property type="protein sequence ID" value="CAD8113335.1"/>
    <property type="molecule type" value="Genomic_DNA"/>
</dbReference>
<proteinExistence type="predicted"/>
<name>A0A8S1QG58_PARPR</name>
<gene>
    <name evidence="1" type="ORF">PPRIM_AZ9-3.1.T1550008</name>
</gene>
<organism evidence="1 2">
    <name type="scientific">Paramecium primaurelia</name>
    <dbReference type="NCBI Taxonomy" id="5886"/>
    <lineage>
        <taxon>Eukaryota</taxon>
        <taxon>Sar</taxon>
        <taxon>Alveolata</taxon>
        <taxon>Ciliophora</taxon>
        <taxon>Intramacronucleata</taxon>
        <taxon>Oligohymenophorea</taxon>
        <taxon>Peniculida</taxon>
        <taxon>Parameciidae</taxon>
        <taxon>Paramecium</taxon>
    </lineage>
</organism>
<evidence type="ECO:0000313" key="1">
    <source>
        <dbReference type="EMBL" id="CAD8113335.1"/>
    </source>
</evidence>
<accession>A0A8S1QG58</accession>
<dbReference type="AlphaFoldDB" id="A0A8S1QG58"/>